<accession>A0A2T5G3G4</accession>
<sequence length="136" mass="15610">MAVTRGDRLEIDLTFDVARSTAHRFGIDVRASSNRRERTRLLYDRRARRFRFDRSRSGIVGGVREVSLSAERLRLHLFIDRSSVELFVNDGERSFTARVYPDPGSDGVLIFAEGGAVVVESMRVWRLKNIWAGMLH</sequence>
<evidence type="ECO:0000259" key="1">
    <source>
        <dbReference type="Pfam" id="PF08244"/>
    </source>
</evidence>
<dbReference type="GO" id="GO:0005987">
    <property type="term" value="P:sucrose catabolic process"/>
    <property type="evidence" value="ECO:0007669"/>
    <property type="project" value="TreeGrafter"/>
</dbReference>
<name>A0A2T5G3G4_HYDSH</name>
<dbReference type="PANTHER" id="PTHR42800">
    <property type="entry name" value="EXOINULINASE INUD (AFU_ORTHOLOGUE AFUA_5G00480)"/>
    <property type="match status" value="1"/>
</dbReference>
<proteinExistence type="predicted"/>
<protein>
    <submittedName>
        <fullName evidence="2">Sucrose-6-phosphate hydrolase</fullName>
    </submittedName>
</protein>
<keyword evidence="2" id="KW-0378">Hydrolase</keyword>
<reference evidence="2 3" key="1">
    <citation type="submission" date="2017-08" db="EMBL/GenBank/DDBJ databases">
        <title>Burning lignite coal seam in the remote Altai Mountains harbors a hydrogen-driven thermophilic microbial community.</title>
        <authorList>
            <person name="Kadnikov V.V."/>
            <person name="Mardanov A.V."/>
            <person name="Ivasenko D."/>
            <person name="Beletsky A.V."/>
            <person name="Karnachuk O.V."/>
            <person name="Ravin N.V."/>
        </authorList>
    </citation>
    <scope>NUCLEOTIDE SEQUENCE [LARGE SCALE GENOMIC DNA]</scope>
    <source>
        <strain evidence="2">AL33</strain>
    </source>
</reference>
<comment type="caution">
    <text evidence="2">The sequence shown here is derived from an EMBL/GenBank/DDBJ whole genome shotgun (WGS) entry which is preliminary data.</text>
</comment>
<organism evidence="2 3">
    <name type="scientific">Hydrogenibacillus schlegelii</name>
    <name type="common">Bacillus schlegelii</name>
    <dbReference type="NCBI Taxonomy" id="1484"/>
    <lineage>
        <taxon>Bacteria</taxon>
        <taxon>Bacillati</taxon>
        <taxon>Bacillota</taxon>
        <taxon>Bacilli</taxon>
        <taxon>Bacillales</taxon>
        <taxon>Bacillales Family X. Incertae Sedis</taxon>
        <taxon>Hydrogenibacillus</taxon>
    </lineage>
</organism>
<dbReference type="PANTHER" id="PTHR42800:SF1">
    <property type="entry name" value="EXOINULINASE INUD (AFU_ORTHOLOGUE AFUA_5G00480)"/>
    <property type="match status" value="1"/>
</dbReference>
<dbReference type="GO" id="GO:0005737">
    <property type="term" value="C:cytoplasm"/>
    <property type="evidence" value="ECO:0007669"/>
    <property type="project" value="TreeGrafter"/>
</dbReference>
<dbReference type="Proteomes" id="UP000244180">
    <property type="component" value="Unassembled WGS sequence"/>
</dbReference>
<dbReference type="GO" id="GO:0004575">
    <property type="term" value="F:sucrose alpha-glucosidase activity"/>
    <property type="evidence" value="ECO:0007669"/>
    <property type="project" value="TreeGrafter"/>
</dbReference>
<evidence type="ECO:0000313" key="2">
    <source>
        <dbReference type="EMBL" id="PTQ50711.1"/>
    </source>
</evidence>
<dbReference type="Pfam" id="PF08244">
    <property type="entry name" value="Glyco_hydro_32C"/>
    <property type="match status" value="1"/>
</dbReference>
<dbReference type="EMBL" id="PEBV01000101">
    <property type="protein sequence ID" value="PTQ50711.1"/>
    <property type="molecule type" value="Genomic_DNA"/>
</dbReference>
<evidence type="ECO:0000313" key="3">
    <source>
        <dbReference type="Proteomes" id="UP000244180"/>
    </source>
</evidence>
<gene>
    <name evidence="2" type="ORF">HSCHL_0990</name>
</gene>
<dbReference type="SUPFAM" id="SSF49899">
    <property type="entry name" value="Concanavalin A-like lectins/glucanases"/>
    <property type="match status" value="1"/>
</dbReference>
<dbReference type="AlphaFoldDB" id="A0A2T5G3G4"/>
<dbReference type="Gene3D" id="2.60.120.560">
    <property type="entry name" value="Exo-inulinase, domain 1"/>
    <property type="match status" value="1"/>
</dbReference>
<dbReference type="InterPro" id="IPR013189">
    <property type="entry name" value="Glyco_hydro_32_C"/>
</dbReference>
<dbReference type="InterPro" id="IPR013320">
    <property type="entry name" value="ConA-like_dom_sf"/>
</dbReference>
<feature type="domain" description="Glycosyl hydrolase family 32 C-terminal" evidence="1">
    <location>
        <begin position="5"/>
        <end position="125"/>
    </location>
</feature>